<evidence type="ECO:0000313" key="5">
    <source>
        <dbReference type="Proteomes" id="UP000286921"/>
    </source>
</evidence>
<keyword evidence="1" id="KW-0596">Phosphopantetheine</keyword>
<dbReference type="SUPFAM" id="SSF47336">
    <property type="entry name" value="ACP-like"/>
    <property type="match status" value="1"/>
</dbReference>
<dbReference type="InterPro" id="IPR036736">
    <property type="entry name" value="ACP-like_sf"/>
</dbReference>
<evidence type="ECO:0000256" key="2">
    <source>
        <dbReference type="ARBA" id="ARBA00022553"/>
    </source>
</evidence>
<proteinExistence type="predicted"/>
<dbReference type="Proteomes" id="UP000286921">
    <property type="component" value="Unassembled WGS sequence"/>
</dbReference>
<evidence type="ECO:0000259" key="3">
    <source>
        <dbReference type="SMART" id="SM00823"/>
    </source>
</evidence>
<evidence type="ECO:0000313" key="4">
    <source>
        <dbReference type="EMBL" id="GCB27442.1"/>
    </source>
</evidence>
<feature type="domain" description="Polyketide synthase-like phosphopantetheine-binding" evidence="3">
    <location>
        <begin position="298"/>
        <end position="360"/>
    </location>
</feature>
<dbReference type="AlphaFoldDB" id="A0A401L7G4"/>
<gene>
    <name evidence="4" type="ORF">AAWM_10327</name>
</gene>
<dbReference type="EMBL" id="BDHI01000029">
    <property type="protein sequence ID" value="GCB27442.1"/>
    <property type="molecule type" value="Genomic_DNA"/>
</dbReference>
<comment type="caution">
    <text evidence="4">The sequence shown here is derived from an EMBL/GenBank/DDBJ whole genome shotgun (WGS) entry which is preliminary data.</text>
</comment>
<dbReference type="GO" id="GO:0031177">
    <property type="term" value="F:phosphopantetheine binding"/>
    <property type="evidence" value="ECO:0007669"/>
    <property type="project" value="InterPro"/>
</dbReference>
<reference evidence="4 5" key="1">
    <citation type="submission" date="2016-09" db="EMBL/GenBank/DDBJ databases">
        <title>Aspergillus awamori IFM 58123T.</title>
        <authorList>
            <person name="Kusuya Y."/>
            <person name="Shimizu M."/>
            <person name="Takahashi H."/>
            <person name="Yaguchi T."/>
        </authorList>
    </citation>
    <scope>NUCLEOTIDE SEQUENCE [LARGE SCALE GENOMIC DNA]</scope>
    <source>
        <strain evidence="4 5">IFM 58123</strain>
    </source>
</reference>
<keyword evidence="5" id="KW-1185">Reference proteome</keyword>
<dbReference type="SMART" id="SM00823">
    <property type="entry name" value="PKS_PP"/>
    <property type="match status" value="1"/>
</dbReference>
<dbReference type="InterPro" id="IPR020806">
    <property type="entry name" value="PKS_PP-bd"/>
</dbReference>
<keyword evidence="2" id="KW-0597">Phosphoprotein</keyword>
<accession>A0A401L7G4</accession>
<evidence type="ECO:0000256" key="1">
    <source>
        <dbReference type="ARBA" id="ARBA00022450"/>
    </source>
</evidence>
<sequence length="379" mass="41057">MPHTAPAPAPASKEVVRWLSGDFLAVPKQIFGGNSMDAHSRRKALGLLRAVWSQRCGGIGVVCRSATCGMCSVRYVSSVYASHAGLSPDFNDSRGLEALDYGPYSVPEGHQTEGAEYHSRGLCPIPQQIQARFLCHALLIDKNHWQPRSGQLCGRQHLPKCLCGSTGHPGLSTRPPLSVWTACSGQGWVAENQHKVPMALAYGALSEELLLSILEYHMDTAWKAARSTQTCHTVVGIRSAQNFQRQCFPLPGFMAHPLFTPLQAIAGRSQAAGQVAEAPFSHGLREAATMEAAVKVVTRAIVHEVARIMALSVQEIDPQRSLGSYGVDFRMTVDFKAWFQREVGMSMGTAELLGELARTQLAQQAADASQFLPAELRGG</sequence>
<organism evidence="4 5">
    <name type="scientific">Aspergillus awamori</name>
    <name type="common">Black koji mold</name>
    <dbReference type="NCBI Taxonomy" id="105351"/>
    <lineage>
        <taxon>Eukaryota</taxon>
        <taxon>Fungi</taxon>
        <taxon>Dikarya</taxon>
        <taxon>Ascomycota</taxon>
        <taxon>Pezizomycotina</taxon>
        <taxon>Eurotiomycetes</taxon>
        <taxon>Eurotiomycetidae</taxon>
        <taxon>Eurotiales</taxon>
        <taxon>Aspergillaceae</taxon>
        <taxon>Aspergillus</taxon>
    </lineage>
</organism>
<name>A0A401L7G4_ASPAW</name>
<dbReference type="Gene3D" id="1.10.1200.10">
    <property type="entry name" value="ACP-like"/>
    <property type="match status" value="1"/>
</dbReference>
<dbReference type="STRING" id="105351.A0A401L7G4"/>
<protein>
    <recommendedName>
        <fullName evidence="3">Polyketide synthase-like phosphopantetheine-binding domain-containing protein</fullName>
    </recommendedName>
</protein>